<protein>
    <submittedName>
        <fullName evidence="1">Uncharacterized protein</fullName>
    </submittedName>
</protein>
<dbReference type="RefSeq" id="XP_004259140.1">
    <property type="nucleotide sequence ID" value="XM_004259092.1"/>
</dbReference>
<reference evidence="1 2" key="1">
    <citation type="submission" date="2012-10" db="EMBL/GenBank/DDBJ databases">
        <authorList>
            <person name="Zafar N."/>
            <person name="Inman J."/>
            <person name="Hall N."/>
            <person name="Lorenzi H."/>
            <person name="Caler E."/>
        </authorList>
    </citation>
    <scope>NUCLEOTIDE SEQUENCE [LARGE SCALE GENOMIC DNA]</scope>
    <source>
        <strain evidence="1 2">IP1</strain>
    </source>
</reference>
<organism evidence="1 2">
    <name type="scientific">Entamoeba invadens IP1</name>
    <dbReference type="NCBI Taxonomy" id="370355"/>
    <lineage>
        <taxon>Eukaryota</taxon>
        <taxon>Amoebozoa</taxon>
        <taxon>Evosea</taxon>
        <taxon>Archamoebae</taxon>
        <taxon>Mastigamoebida</taxon>
        <taxon>Entamoebidae</taxon>
        <taxon>Entamoeba</taxon>
    </lineage>
</organism>
<proteinExistence type="predicted"/>
<name>A0A0A1UG59_ENTIV</name>
<keyword evidence="2" id="KW-1185">Reference proteome</keyword>
<dbReference type="GeneID" id="14891348"/>
<sequence>MAGLNSKNKVVM</sequence>
<dbReference type="Proteomes" id="UP000014680">
    <property type="component" value="Unassembled WGS sequence"/>
</dbReference>
<feature type="non-terminal residue" evidence="1">
    <location>
        <position position="12"/>
    </location>
</feature>
<dbReference type="EMBL" id="KB206373">
    <property type="protein sequence ID" value="ELP92369.1"/>
    <property type="molecule type" value="Genomic_DNA"/>
</dbReference>
<evidence type="ECO:0000313" key="2">
    <source>
        <dbReference type="Proteomes" id="UP000014680"/>
    </source>
</evidence>
<accession>A0A0A1UG59</accession>
<feature type="non-terminal residue" evidence="1">
    <location>
        <position position="1"/>
    </location>
</feature>
<gene>
    <name evidence="1" type="ORF">EIN_442090</name>
</gene>
<dbReference type="VEuPathDB" id="AmoebaDB:EIN_442090"/>
<dbReference type="KEGG" id="eiv:EIN_442090"/>
<evidence type="ECO:0000313" key="1">
    <source>
        <dbReference type="EMBL" id="ELP92369.1"/>
    </source>
</evidence>